<dbReference type="EMBL" id="NLAX01000009">
    <property type="protein sequence ID" value="PKS10087.1"/>
    <property type="molecule type" value="Genomic_DNA"/>
</dbReference>
<organism evidence="1 2">
    <name type="scientific">Lomentospora prolificans</name>
    <dbReference type="NCBI Taxonomy" id="41688"/>
    <lineage>
        <taxon>Eukaryota</taxon>
        <taxon>Fungi</taxon>
        <taxon>Dikarya</taxon>
        <taxon>Ascomycota</taxon>
        <taxon>Pezizomycotina</taxon>
        <taxon>Sordariomycetes</taxon>
        <taxon>Hypocreomycetidae</taxon>
        <taxon>Microascales</taxon>
        <taxon>Microascaceae</taxon>
        <taxon>Lomentospora</taxon>
    </lineage>
</organism>
<name>A0A2N3NCF9_9PEZI</name>
<sequence length="173" mass="20171">MYIKDGMEVSREENALYAKMTQVHKAKKRTVREMTWSADFIEGKGENITVLLHERPGVSKTYTADYMERPLLSLTCSDIGVNLEEAEDTLLRWFKLAKNWGSIILIDEANICYCNHLVAGFVCTLEYYYKGIMFLAINCVGTFDEIFILRNHVQIHYPEFTDEGRDKLWDTFF</sequence>
<keyword evidence="2" id="KW-1185">Reference proteome</keyword>
<gene>
    <name evidence="1" type="ORF">jhhlp_003384</name>
</gene>
<dbReference type="AlphaFoldDB" id="A0A2N3NCF9"/>
<dbReference type="Gene3D" id="3.40.50.300">
    <property type="entry name" value="P-loop containing nucleotide triphosphate hydrolases"/>
    <property type="match status" value="1"/>
</dbReference>
<evidence type="ECO:0008006" key="3">
    <source>
        <dbReference type="Google" id="ProtNLM"/>
    </source>
</evidence>
<protein>
    <recommendedName>
        <fullName evidence="3">ATPase AAA-type core domain-containing protein</fullName>
    </recommendedName>
</protein>
<dbReference type="OrthoDB" id="10042665at2759"/>
<dbReference type="VEuPathDB" id="FungiDB:jhhlp_003384"/>
<dbReference type="PANTHER" id="PTHR46411:SF4">
    <property type="entry name" value="AAA+ ATPASE DOMAIN-CONTAINING PROTEIN"/>
    <property type="match status" value="1"/>
</dbReference>
<dbReference type="PANTHER" id="PTHR46411">
    <property type="entry name" value="FAMILY ATPASE, PUTATIVE-RELATED"/>
    <property type="match status" value="1"/>
</dbReference>
<dbReference type="InParanoid" id="A0A2N3NCF9"/>
<comment type="caution">
    <text evidence="1">The sequence shown here is derived from an EMBL/GenBank/DDBJ whole genome shotgun (WGS) entry which is preliminary data.</text>
</comment>
<dbReference type="InterPro" id="IPR027417">
    <property type="entry name" value="P-loop_NTPase"/>
</dbReference>
<evidence type="ECO:0000313" key="1">
    <source>
        <dbReference type="EMBL" id="PKS10087.1"/>
    </source>
</evidence>
<reference evidence="1 2" key="1">
    <citation type="journal article" date="2017" name="G3 (Bethesda)">
        <title>First Draft Genome Sequence of the Pathogenic Fungus Lomentospora prolificans (Formerly Scedosporium prolificans).</title>
        <authorList>
            <person name="Luo R."/>
            <person name="Zimin A."/>
            <person name="Workman R."/>
            <person name="Fan Y."/>
            <person name="Pertea G."/>
            <person name="Grossman N."/>
            <person name="Wear M.P."/>
            <person name="Jia B."/>
            <person name="Miller H."/>
            <person name="Casadevall A."/>
            <person name="Timp W."/>
            <person name="Zhang S.X."/>
            <person name="Salzberg S.L."/>
        </authorList>
    </citation>
    <scope>NUCLEOTIDE SEQUENCE [LARGE SCALE GENOMIC DNA]</scope>
    <source>
        <strain evidence="1 2">JHH-5317</strain>
    </source>
</reference>
<dbReference type="Proteomes" id="UP000233524">
    <property type="component" value="Unassembled WGS sequence"/>
</dbReference>
<dbReference type="STRING" id="41688.A0A2N3NCF9"/>
<accession>A0A2N3NCF9</accession>
<evidence type="ECO:0000313" key="2">
    <source>
        <dbReference type="Proteomes" id="UP000233524"/>
    </source>
</evidence>
<proteinExistence type="predicted"/>